<dbReference type="EMBL" id="CAJGYO010000005">
    <property type="protein sequence ID" value="CAD6229022.1"/>
    <property type="molecule type" value="Genomic_DNA"/>
</dbReference>
<accession>A0A811NXE2</accession>
<organism evidence="1 2">
    <name type="scientific">Miscanthus lutarioriparius</name>
    <dbReference type="NCBI Taxonomy" id="422564"/>
    <lineage>
        <taxon>Eukaryota</taxon>
        <taxon>Viridiplantae</taxon>
        <taxon>Streptophyta</taxon>
        <taxon>Embryophyta</taxon>
        <taxon>Tracheophyta</taxon>
        <taxon>Spermatophyta</taxon>
        <taxon>Magnoliopsida</taxon>
        <taxon>Liliopsida</taxon>
        <taxon>Poales</taxon>
        <taxon>Poaceae</taxon>
        <taxon>PACMAD clade</taxon>
        <taxon>Panicoideae</taxon>
        <taxon>Andropogonodae</taxon>
        <taxon>Andropogoneae</taxon>
        <taxon>Saccharinae</taxon>
        <taxon>Miscanthus</taxon>
    </lineage>
</organism>
<name>A0A811NXE2_9POAL</name>
<gene>
    <name evidence="1" type="ORF">NCGR_LOCUS19666</name>
</gene>
<sequence>MSTRGGSVRELTALLSALRRARLEHPAHAAQLHACLLVSVGARPHPHLVLLTQLVSLYAAAGRLADALRAFCAHLPSANLHTYAVLVSALARPRPDLAFSLFSGSRRQFRPNPHVISTVLSAYAGLQPLCERGFMC</sequence>
<dbReference type="InterPro" id="IPR011990">
    <property type="entry name" value="TPR-like_helical_dom_sf"/>
</dbReference>
<evidence type="ECO:0000313" key="2">
    <source>
        <dbReference type="Proteomes" id="UP000604825"/>
    </source>
</evidence>
<comment type="caution">
    <text evidence="1">The sequence shown here is derived from an EMBL/GenBank/DDBJ whole genome shotgun (WGS) entry which is preliminary data.</text>
</comment>
<reference evidence="1" key="1">
    <citation type="submission" date="2020-10" db="EMBL/GenBank/DDBJ databases">
        <authorList>
            <person name="Han B."/>
            <person name="Lu T."/>
            <person name="Zhao Q."/>
            <person name="Huang X."/>
            <person name="Zhao Y."/>
        </authorList>
    </citation>
    <scope>NUCLEOTIDE SEQUENCE</scope>
</reference>
<keyword evidence="2" id="KW-1185">Reference proteome</keyword>
<proteinExistence type="predicted"/>
<dbReference type="Proteomes" id="UP000604825">
    <property type="component" value="Unassembled WGS sequence"/>
</dbReference>
<protein>
    <recommendedName>
        <fullName evidence="3">Pentatricopeptide repeat-containing protein</fullName>
    </recommendedName>
</protein>
<dbReference type="AlphaFoldDB" id="A0A811NXE2"/>
<evidence type="ECO:0008006" key="3">
    <source>
        <dbReference type="Google" id="ProtNLM"/>
    </source>
</evidence>
<evidence type="ECO:0000313" key="1">
    <source>
        <dbReference type="EMBL" id="CAD6229022.1"/>
    </source>
</evidence>
<dbReference type="Gene3D" id="1.25.40.10">
    <property type="entry name" value="Tetratricopeptide repeat domain"/>
    <property type="match status" value="1"/>
</dbReference>